<evidence type="ECO:0000256" key="1">
    <source>
        <dbReference type="SAM" id="MobiDB-lite"/>
    </source>
</evidence>
<feature type="region of interest" description="Disordered" evidence="1">
    <location>
        <begin position="430"/>
        <end position="460"/>
    </location>
</feature>
<feature type="region of interest" description="Disordered" evidence="1">
    <location>
        <begin position="30"/>
        <end position="62"/>
    </location>
</feature>
<sequence length="460" mass="48572">MSGRVGQANPREVGAFRYGAAAPVVRVLPNSDGETIGDARARERTEGRVEEDLGGRPGRRRADAASVISVANCERRTRLVGGPDREAVDSDASAARVLVEVEADLVDQADPARAEADVGLCDGTGREGEHREVDVVPAGVHHDVLRRLVAVGVHDVPLESGDHSAPGFVGESEAAVVPDPGAGPVVDVGGERGTHREHDRRVVRGAAATERTAGVRDAVEVVDSGDVRAVIEGPGLTPNGRRVVLTTGAIGVDHHRYRLGRTVAQWAEPAAVAGDAHPVELEAAALIWPGHDEHGVDVQSGWQRDRVVVPPGGREEVEVCGTAAHRAAAGEELDSADAWRRWFVQSERERAVRVGVDRPQPGAAAPLQRFVAVMRRAEQHTAGGPGLIKAQHPADDRAGGPGRFGTGLDVPVLGVGEVPGVAELFRGVVGRPCPPAGHRGDWRSRGDERERGGEERDCEQ</sequence>
<dbReference type="EMBL" id="CAFBOS010000010">
    <property type="protein sequence ID" value="CAB4980027.1"/>
    <property type="molecule type" value="Genomic_DNA"/>
</dbReference>
<dbReference type="AlphaFoldDB" id="A0A6J7MH55"/>
<feature type="compositionally biased region" description="Basic and acidic residues" evidence="1">
    <location>
        <begin position="37"/>
        <end position="54"/>
    </location>
</feature>
<evidence type="ECO:0000313" key="2">
    <source>
        <dbReference type="EMBL" id="CAB4980027.1"/>
    </source>
</evidence>
<name>A0A6J7MH55_9ZZZZ</name>
<organism evidence="2">
    <name type="scientific">freshwater metagenome</name>
    <dbReference type="NCBI Taxonomy" id="449393"/>
    <lineage>
        <taxon>unclassified sequences</taxon>
        <taxon>metagenomes</taxon>
        <taxon>ecological metagenomes</taxon>
    </lineage>
</organism>
<feature type="region of interest" description="Disordered" evidence="1">
    <location>
        <begin position="382"/>
        <end position="403"/>
    </location>
</feature>
<gene>
    <name evidence="2" type="ORF">UFOPK3967_00300</name>
</gene>
<reference evidence="2" key="1">
    <citation type="submission" date="2020-05" db="EMBL/GenBank/DDBJ databases">
        <authorList>
            <person name="Chiriac C."/>
            <person name="Salcher M."/>
            <person name="Ghai R."/>
            <person name="Kavagutti S V."/>
        </authorList>
    </citation>
    <scope>NUCLEOTIDE SEQUENCE</scope>
</reference>
<protein>
    <submittedName>
        <fullName evidence="2">Unannotated protein</fullName>
    </submittedName>
</protein>
<accession>A0A6J7MH55</accession>
<feature type="compositionally biased region" description="Basic and acidic residues" evidence="1">
    <location>
        <begin position="438"/>
        <end position="460"/>
    </location>
</feature>
<proteinExistence type="predicted"/>